<dbReference type="AlphaFoldDB" id="A0A821MWR0"/>
<name>A0A821MWR0_9NEOP</name>
<evidence type="ECO:0000256" key="2">
    <source>
        <dbReference type="PROSITE-ProRule" id="PRU00497"/>
    </source>
</evidence>
<dbReference type="EMBL" id="CAJOBZ010000004">
    <property type="protein sequence ID" value="CAF4777516.1"/>
    <property type="molecule type" value="Genomic_DNA"/>
</dbReference>
<sequence length="363" mass="41405">MITGTQASNDILQSKTNIRVQSQNITALSGFASAIKVPVANLENTDSTYLENNKPIYVPTIQEPLHQMLKSEDVEAPATFLLPPTNEALMYYKPQQSDSDWYPIAPTKQITKSPERENLRTAKSQRDALPATMLLPPLENALNFYFADPLKPVAKLQQPTILYPKKFVGYKPVPIPIAQFAENLTEIPRAKPLKPLTPYPSIDGIYITPIDEKKQFLYAQAEEKRKLKKEQEVIQDIVPEENEQNNEEIVTPTEQQASESNHDYPEQERYPAKQNVKRPVYVPANKGERTEFRMHGMNGPHSYQFGYDTGKGKNRQFRYEERDNDGHVRGHYGYMDKGGKLRVVKYDADPKLGFRADPPVVQE</sequence>
<keyword evidence="1" id="KW-0732">Signal</keyword>
<accession>A0A821MWR0</accession>
<evidence type="ECO:0000256" key="1">
    <source>
        <dbReference type="ARBA" id="ARBA00022729"/>
    </source>
</evidence>
<gene>
    <name evidence="4" type="ORF">PMACD_LOCUS2150</name>
</gene>
<protein>
    <recommendedName>
        <fullName evidence="6">Cuticle protein</fullName>
    </recommendedName>
</protein>
<proteinExistence type="predicted"/>
<feature type="compositionally biased region" description="Basic and acidic residues" evidence="3">
    <location>
        <begin position="260"/>
        <end position="270"/>
    </location>
</feature>
<dbReference type="InterPro" id="IPR000618">
    <property type="entry name" value="Insect_cuticle"/>
</dbReference>
<dbReference type="Proteomes" id="UP000663880">
    <property type="component" value="Unassembled WGS sequence"/>
</dbReference>
<feature type="region of interest" description="Disordered" evidence="3">
    <location>
        <begin position="238"/>
        <end position="270"/>
    </location>
</feature>
<dbReference type="Pfam" id="PF00379">
    <property type="entry name" value="Chitin_bind_4"/>
    <property type="match status" value="1"/>
</dbReference>
<dbReference type="PROSITE" id="PS51155">
    <property type="entry name" value="CHIT_BIND_RR_2"/>
    <property type="match status" value="1"/>
</dbReference>
<evidence type="ECO:0008006" key="6">
    <source>
        <dbReference type="Google" id="ProtNLM"/>
    </source>
</evidence>
<organism evidence="4 5">
    <name type="scientific">Pieris macdunnoughi</name>
    <dbReference type="NCBI Taxonomy" id="345717"/>
    <lineage>
        <taxon>Eukaryota</taxon>
        <taxon>Metazoa</taxon>
        <taxon>Ecdysozoa</taxon>
        <taxon>Arthropoda</taxon>
        <taxon>Hexapoda</taxon>
        <taxon>Insecta</taxon>
        <taxon>Pterygota</taxon>
        <taxon>Neoptera</taxon>
        <taxon>Endopterygota</taxon>
        <taxon>Lepidoptera</taxon>
        <taxon>Glossata</taxon>
        <taxon>Ditrysia</taxon>
        <taxon>Papilionoidea</taxon>
        <taxon>Pieridae</taxon>
        <taxon>Pierinae</taxon>
        <taxon>Pieris</taxon>
    </lineage>
</organism>
<keyword evidence="5" id="KW-1185">Reference proteome</keyword>
<evidence type="ECO:0000313" key="5">
    <source>
        <dbReference type="Proteomes" id="UP000663880"/>
    </source>
</evidence>
<evidence type="ECO:0000313" key="4">
    <source>
        <dbReference type="EMBL" id="CAF4777516.1"/>
    </source>
</evidence>
<dbReference type="OrthoDB" id="6436078at2759"/>
<keyword evidence="2" id="KW-0193">Cuticle</keyword>
<comment type="caution">
    <text evidence="4">The sequence shown here is derived from an EMBL/GenBank/DDBJ whole genome shotgun (WGS) entry which is preliminary data.</text>
</comment>
<evidence type="ECO:0000256" key="3">
    <source>
        <dbReference type="SAM" id="MobiDB-lite"/>
    </source>
</evidence>
<reference evidence="4" key="1">
    <citation type="submission" date="2021-02" db="EMBL/GenBank/DDBJ databases">
        <authorList>
            <person name="Steward A R."/>
        </authorList>
    </citation>
    <scope>NUCLEOTIDE SEQUENCE</scope>
</reference>
<dbReference type="GO" id="GO:0042302">
    <property type="term" value="F:structural constituent of cuticle"/>
    <property type="evidence" value="ECO:0007669"/>
    <property type="project" value="UniProtKB-UniRule"/>
</dbReference>